<dbReference type="AlphaFoldDB" id="A0A6C0BM90"/>
<organism evidence="2">
    <name type="scientific">viral metagenome</name>
    <dbReference type="NCBI Taxonomy" id="1070528"/>
    <lineage>
        <taxon>unclassified sequences</taxon>
        <taxon>metagenomes</taxon>
        <taxon>organismal metagenomes</taxon>
    </lineage>
</organism>
<reference evidence="2" key="1">
    <citation type="journal article" date="2020" name="Nature">
        <title>Giant virus diversity and host interactions through global metagenomics.</title>
        <authorList>
            <person name="Schulz F."/>
            <person name="Roux S."/>
            <person name="Paez-Espino D."/>
            <person name="Jungbluth S."/>
            <person name="Walsh D.A."/>
            <person name="Denef V.J."/>
            <person name="McMahon K.D."/>
            <person name="Konstantinidis K.T."/>
            <person name="Eloe-Fadrosh E.A."/>
            <person name="Kyrpides N.C."/>
            <person name="Woyke T."/>
        </authorList>
    </citation>
    <scope>NUCLEOTIDE SEQUENCE</scope>
    <source>
        <strain evidence="2">GVMAG-M-3300017651-5</strain>
    </source>
</reference>
<accession>A0A6C0BM90</accession>
<protein>
    <submittedName>
        <fullName evidence="2">Uncharacterized protein</fullName>
    </submittedName>
</protein>
<name>A0A6C0BM90_9ZZZZ</name>
<evidence type="ECO:0000256" key="1">
    <source>
        <dbReference type="SAM" id="MobiDB-lite"/>
    </source>
</evidence>
<sequence length="375" mass="40639">MSTIIGPKGPRGPVGPMGAPGTDYNPSMTTLANNVAIVTDTVTALPPDVGRYWVPYTSLLDAYNDPAIEHIILHKTQPETLPVGYELNSRTIHIQGMTSSCPVQIPDVLIASIFTLTDVKILQSSITSIGSSLQIRTSESVSGQVIQFNSMSQSSIIIMESQLDVNQITLGDLSELIVLSSRINVRTSPVFSIRGTVLSTGNVYTVPTTNLLSLLDGSGFRFSSTHDTLRLMNTPSLDISALFGMCMISGMSVISNLATIVTTQVFSPSVVQPIDVNGRFQDTQYNQSGWYGYSLTIAPSGVTYNVAATDRFVRVQNSSVDLQSVEVPGFEVVLAFDASPDPRTIITTEWTYNVPNTASRVKLIRMETRWVQFGA</sequence>
<proteinExistence type="predicted"/>
<dbReference type="EMBL" id="MN739192">
    <property type="protein sequence ID" value="QHS92784.1"/>
    <property type="molecule type" value="Genomic_DNA"/>
</dbReference>
<evidence type="ECO:0000313" key="2">
    <source>
        <dbReference type="EMBL" id="QHS92784.1"/>
    </source>
</evidence>
<feature type="region of interest" description="Disordered" evidence="1">
    <location>
        <begin position="1"/>
        <end position="23"/>
    </location>
</feature>